<protein>
    <submittedName>
        <fullName evidence="2">Uncharacterized protein</fullName>
    </submittedName>
</protein>
<accession>A0A8B0SUT2</accession>
<dbReference type="AlphaFoldDB" id="A0A8B0SUT2"/>
<organism evidence="2">
    <name type="scientific">Klebsiella pneumoniae</name>
    <dbReference type="NCBI Taxonomy" id="573"/>
    <lineage>
        <taxon>Bacteria</taxon>
        <taxon>Pseudomonadati</taxon>
        <taxon>Pseudomonadota</taxon>
        <taxon>Gammaproteobacteria</taxon>
        <taxon>Enterobacterales</taxon>
        <taxon>Enterobacteriaceae</taxon>
        <taxon>Klebsiella/Raoultella group</taxon>
        <taxon>Klebsiella</taxon>
        <taxon>Klebsiella pneumoniae complex</taxon>
    </lineage>
</organism>
<proteinExistence type="predicted"/>
<geneLocation type="plasmid" evidence="2">
    <name>p17-15-vir-like</name>
</geneLocation>
<name>A0A8B0SUT2_KLEPN</name>
<dbReference type="EMBL" id="MN956836">
    <property type="protein sequence ID" value="QTX14986.1"/>
    <property type="molecule type" value="Genomic_DNA"/>
</dbReference>
<feature type="region of interest" description="Disordered" evidence="1">
    <location>
        <begin position="1"/>
        <end position="23"/>
    </location>
</feature>
<keyword evidence="2" id="KW-0614">Plasmid</keyword>
<reference evidence="2" key="1">
    <citation type="submission" date="2020-01" db="EMBL/GenBank/DDBJ databases">
        <authorList>
            <person name="Qin S."/>
        </authorList>
    </citation>
    <scope>NUCLEOTIDE SEQUENCE</scope>
    <source>
        <strain evidence="2">CVir17-16-YZ6g</strain>
        <plasmid evidence="2">p17-15-vir-like</plasmid>
    </source>
</reference>
<evidence type="ECO:0000313" key="2">
    <source>
        <dbReference type="EMBL" id="QTX14986.1"/>
    </source>
</evidence>
<evidence type="ECO:0000256" key="1">
    <source>
        <dbReference type="SAM" id="MobiDB-lite"/>
    </source>
</evidence>
<sequence length="44" mass="5083">MRSAYSPGQESRSLSGRNERADFSCEAVRHDIAAYRKRRPQQLT</sequence>
<feature type="compositionally biased region" description="Polar residues" evidence="1">
    <location>
        <begin position="1"/>
        <end position="16"/>
    </location>
</feature>